<evidence type="ECO:0008006" key="4">
    <source>
        <dbReference type="Google" id="ProtNLM"/>
    </source>
</evidence>
<dbReference type="EMBL" id="NTFS01000279">
    <property type="protein sequence ID" value="PAX52126.1"/>
    <property type="molecule type" value="Genomic_DNA"/>
</dbReference>
<evidence type="ECO:0000313" key="2">
    <source>
        <dbReference type="EMBL" id="PAX52126.1"/>
    </source>
</evidence>
<feature type="region of interest" description="Disordered" evidence="1">
    <location>
        <begin position="257"/>
        <end position="294"/>
    </location>
</feature>
<organism evidence="2 3">
    <name type="scientific">Brunnivagina elsteri CCALA 953</name>
    <dbReference type="NCBI Taxonomy" id="987040"/>
    <lineage>
        <taxon>Bacteria</taxon>
        <taxon>Bacillati</taxon>
        <taxon>Cyanobacteriota</taxon>
        <taxon>Cyanophyceae</taxon>
        <taxon>Nostocales</taxon>
        <taxon>Calotrichaceae</taxon>
        <taxon>Brunnivagina</taxon>
    </lineage>
</organism>
<dbReference type="Proteomes" id="UP000218238">
    <property type="component" value="Unassembled WGS sequence"/>
</dbReference>
<dbReference type="OrthoDB" id="18359at2"/>
<reference evidence="2 3" key="1">
    <citation type="submission" date="2017-08" db="EMBL/GenBank/DDBJ databases">
        <title>Draft genome sequence of filamentous cyanobacterium Calothrix elsteri CCALA 953.</title>
        <authorList>
            <person name="Gagunashvili A.N."/>
            <person name="Elster J."/>
            <person name="Andresson O.S."/>
        </authorList>
    </citation>
    <scope>NUCLEOTIDE SEQUENCE [LARGE SCALE GENOMIC DNA]</scope>
    <source>
        <strain evidence="2 3">CCALA 953</strain>
    </source>
</reference>
<proteinExistence type="predicted"/>
<protein>
    <recommendedName>
        <fullName evidence="4">DUF1186 domain-containing protein</fullName>
    </recommendedName>
</protein>
<sequence>MQLTEIISQLENNTGTFPREALERAIEEKSAITPLLLATLEECKNNLENLLEESEYTLHLYAFYLLAQFREKSAYPLIVEFFSVPGEIAMDATGDLVTEDLGRIIASVFDGNLDPIKQIIENQQANEYIRSAFLSSLVVLVVQGIISREQVIQYFEELFSTKLERKPDYIFTRLVVNSCKLCFIELKKYIDEVFEEGLIESFFISQDNVNDSFQGGVEIALTELREKSRYSLIENTISEIESWICFRQDKLKANSPISPGLENFAKPSKSTKAQASKKREMQKQARRKNRPKKK</sequence>
<dbReference type="RefSeq" id="WP_095723548.1">
    <property type="nucleotide sequence ID" value="NZ_NTFS01000279.1"/>
</dbReference>
<evidence type="ECO:0000256" key="1">
    <source>
        <dbReference type="SAM" id="MobiDB-lite"/>
    </source>
</evidence>
<evidence type="ECO:0000313" key="3">
    <source>
        <dbReference type="Proteomes" id="UP000218238"/>
    </source>
</evidence>
<dbReference type="Pfam" id="PF06685">
    <property type="entry name" value="DUF1186"/>
    <property type="match status" value="1"/>
</dbReference>
<keyword evidence="3" id="KW-1185">Reference proteome</keyword>
<name>A0A2A2TEP9_9CYAN</name>
<feature type="compositionally biased region" description="Basic residues" evidence="1">
    <location>
        <begin position="284"/>
        <end position="294"/>
    </location>
</feature>
<accession>A0A2A2TEP9</accession>
<comment type="caution">
    <text evidence="2">The sequence shown here is derived from an EMBL/GenBank/DDBJ whole genome shotgun (WGS) entry which is preliminary data.</text>
</comment>
<dbReference type="AlphaFoldDB" id="A0A2A2TEP9"/>
<gene>
    <name evidence="2" type="ORF">CK510_20955</name>
</gene>
<dbReference type="InterPro" id="IPR010602">
    <property type="entry name" value="DUF1186"/>
</dbReference>